<dbReference type="AlphaFoldDB" id="A0A644XW46"/>
<feature type="transmembrane region" description="Helical" evidence="1">
    <location>
        <begin position="403"/>
        <end position="425"/>
    </location>
</feature>
<dbReference type="CDD" id="cd06174">
    <property type="entry name" value="MFS"/>
    <property type="match status" value="1"/>
</dbReference>
<feature type="transmembrane region" description="Helical" evidence="1">
    <location>
        <begin position="227"/>
        <end position="245"/>
    </location>
</feature>
<feature type="transmembrane region" description="Helical" evidence="1">
    <location>
        <begin position="49"/>
        <end position="69"/>
    </location>
</feature>
<feature type="transmembrane region" description="Helical" evidence="1">
    <location>
        <begin position="112"/>
        <end position="135"/>
    </location>
</feature>
<reference evidence="2" key="1">
    <citation type="submission" date="2019-08" db="EMBL/GenBank/DDBJ databases">
        <authorList>
            <person name="Kucharzyk K."/>
            <person name="Murdoch R.W."/>
            <person name="Higgins S."/>
            <person name="Loffler F."/>
        </authorList>
    </citation>
    <scope>NUCLEOTIDE SEQUENCE</scope>
</reference>
<dbReference type="EMBL" id="VSSQ01002953">
    <property type="protein sequence ID" value="MPM18284.1"/>
    <property type="molecule type" value="Genomic_DNA"/>
</dbReference>
<accession>A0A644XW46</accession>
<feature type="transmembrane region" description="Helical" evidence="1">
    <location>
        <begin position="319"/>
        <end position="342"/>
    </location>
</feature>
<evidence type="ECO:0008006" key="3">
    <source>
        <dbReference type="Google" id="ProtNLM"/>
    </source>
</evidence>
<feature type="transmembrane region" description="Helical" evidence="1">
    <location>
        <begin position="363"/>
        <end position="383"/>
    </location>
</feature>
<feature type="transmembrane region" description="Helical" evidence="1">
    <location>
        <begin position="12"/>
        <end position="37"/>
    </location>
</feature>
<dbReference type="InterPro" id="IPR036259">
    <property type="entry name" value="MFS_trans_sf"/>
</dbReference>
<keyword evidence="1" id="KW-0472">Membrane</keyword>
<feature type="transmembrane region" description="Helical" evidence="1">
    <location>
        <begin position="81"/>
        <end position="100"/>
    </location>
</feature>
<evidence type="ECO:0000256" key="1">
    <source>
        <dbReference type="SAM" id="Phobius"/>
    </source>
</evidence>
<proteinExistence type="predicted"/>
<evidence type="ECO:0000313" key="2">
    <source>
        <dbReference type="EMBL" id="MPM18284.1"/>
    </source>
</evidence>
<dbReference type="SUPFAM" id="SSF103473">
    <property type="entry name" value="MFS general substrate transporter"/>
    <property type="match status" value="1"/>
</dbReference>
<gene>
    <name evidence="2" type="ORF">SDC9_64690</name>
</gene>
<feature type="transmembrane region" description="Helical" evidence="1">
    <location>
        <begin position="147"/>
        <end position="171"/>
    </location>
</feature>
<dbReference type="PANTHER" id="PTHR23526">
    <property type="entry name" value="INTEGRAL MEMBRANE TRANSPORT PROTEIN-RELATED"/>
    <property type="match status" value="1"/>
</dbReference>
<protein>
    <recommendedName>
        <fullName evidence="3">Major facilitator superfamily (MFS) profile domain-containing protein</fullName>
    </recommendedName>
</protein>
<sequence>MLRFHSGPKDNYTIWAHIHAAFSNIFFAAMSNTFIIGYFRTIGFSEMHIGVYGMLAGIGGMSCIFGPWISQRTGLYKKTSLMLLTIARAACMLGVLVGVFENGSMKAWVPILTLFFMLIYQLGLYMSTPVILSWFHDLTGRDGWQRFFSVRMIISDTTVLLTSLVIGNILGDSPTRLVFVVVFMVAILFGFGSNFFMGKMPDARVETMHTGVWEYLKKIWNASRQPAFRTLFIILFLRAFAYGLIMPFQPVFLLEVLHFDYGQMSILVTIATSTAVVGYRFWTVLQRRYNNAINFKWNLYLSILDPMIWAIAAQGNKTLIYIAVALFGLAGVQGLINSGYFLSCIGSIFDRSTDDMKPIFTSMYYVLFGIASSIAPLLGGYFIQSFNRMQTELFIGNLAINGYSILFAIASVLLVIAACLSAFSTPRKELKRPRRAV</sequence>
<organism evidence="2">
    <name type="scientific">bioreactor metagenome</name>
    <dbReference type="NCBI Taxonomy" id="1076179"/>
    <lineage>
        <taxon>unclassified sequences</taxon>
        <taxon>metagenomes</taxon>
        <taxon>ecological metagenomes</taxon>
    </lineage>
</organism>
<comment type="caution">
    <text evidence="2">The sequence shown here is derived from an EMBL/GenBank/DDBJ whole genome shotgun (WGS) entry which is preliminary data.</text>
</comment>
<feature type="transmembrane region" description="Helical" evidence="1">
    <location>
        <begin position="297"/>
        <end position="313"/>
    </location>
</feature>
<feature type="transmembrane region" description="Helical" evidence="1">
    <location>
        <begin position="177"/>
        <end position="197"/>
    </location>
</feature>
<dbReference type="PANTHER" id="PTHR23526:SF2">
    <property type="entry name" value="MAJOR FACILITATOR SUPERFAMILY (MFS) PROFILE DOMAIN-CONTAINING PROTEIN"/>
    <property type="match status" value="1"/>
</dbReference>
<dbReference type="Gene3D" id="1.20.1250.20">
    <property type="entry name" value="MFS general substrate transporter like domains"/>
    <property type="match status" value="2"/>
</dbReference>
<keyword evidence="1" id="KW-0812">Transmembrane</keyword>
<name>A0A644XW46_9ZZZZ</name>
<dbReference type="InterPro" id="IPR052528">
    <property type="entry name" value="Sugar_transport-like"/>
</dbReference>
<feature type="transmembrane region" description="Helical" evidence="1">
    <location>
        <begin position="265"/>
        <end position="285"/>
    </location>
</feature>
<keyword evidence="1" id="KW-1133">Transmembrane helix</keyword>